<name>A0A937FBQ0_9BACT</name>
<keyword evidence="3" id="KW-1185">Reference proteome</keyword>
<evidence type="ECO:0000313" key="3">
    <source>
        <dbReference type="Proteomes" id="UP000659388"/>
    </source>
</evidence>
<evidence type="ECO:0000256" key="1">
    <source>
        <dbReference type="SAM" id="Phobius"/>
    </source>
</evidence>
<keyword evidence="1" id="KW-0472">Membrane</keyword>
<gene>
    <name evidence="2" type="ORF">JL102_18980</name>
</gene>
<comment type="caution">
    <text evidence="2">The sequence shown here is derived from an EMBL/GenBank/DDBJ whole genome shotgun (WGS) entry which is preliminary data.</text>
</comment>
<dbReference type="EMBL" id="JAESIY010000011">
    <property type="protein sequence ID" value="MBL3658244.1"/>
    <property type="molecule type" value="Genomic_DNA"/>
</dbReference>
<evidence type="ECO:0000313" key="2">
    <source>
        <dbReference type="EMBL" id="MBL3658244.1"/>
    </source>
</evidence>
<keyword evidence="1" id="KW-0812">Transmembrane</keyword>
<dbReference type="AlphaFoldDB" id="A0A937FBQ0"/>
<feature type="transmembrane region" description="Helical" evidence="1">
    <location>
        <begin position="77"/>
        <end position="98"/>
    </location>
</feature>
<dbReference type="Proteomes" id="UP000659388">
    <property type="component" value="Unassembled WGS sequence"/>
</dbReference>
<feature type="transmembrane region" description="Helical" evidence="1">
    <location>
        <begin position="41"/>
        <end position="65"/>
    </location>
</feature>
<proteinExistence type="predicted"/>
<accession>A0A937FBQ0</accession>
<keyword evidence="1" id="KW-1133">Transmembrane helix</keyword>
<reference evidence="2" key="1">
    <citation type="submission" date="2021-01" db="EMBL/GenBank/DDBJ databases">
        <title>Fulvivirga kasyanovii gen. nov., sp nov., a novel member of the phylum Bacteroidetes isolated from seawater in a mussel farm.</title>
        <authorList>
            <person name="Zhao L.-H."/>
            <person name="Wang Z.-J."/>
        </authorList>
    </citation>
    <scope>NUCLEOTIDE SEQUENCE</scope>
    <source>
        <strain evidence="2">2943</strain>
    </source>
</reference>
<protein>
    <submittedName>
        <fullName evidence="2">Uncharacterized protein</fullName>
    </submittedName>
</protein>
<organism evidence="2 3">
    <name type="scientific">Fulvivirga sediminis</name>
    <dbReference type="NCBI Taxonomy" id="2803949"/>
    <lineage>
        <taxon>Bacteria</taxon>
        <taxon>Pseudomonadati</taxon>
        <taxon>Bacteroidota</taxon>
        <taxon>Cytophagia</taxon>
        <taxon>Cytophagales</taxon>
        <taxon>Fulvivirgaceae</taxon>
        <taxon>Fulvivirga</taxon>
    </lineage>
</organism>
<sequence length="102" mass="11251">MVGCEGVSVLLFWLLAKINHKGHSSNKVNTGSVVKGMAERAFITFTMINGITQSLTLFAALKIATRIKDEENKISNDYYLLGNLLSITLAIIYSQLIIKYIG</sequence>